<feature type="transmembrane region" description="Helical" evidence="5">
    <location>
        <begin position="213"/>
        <end position="237"/>
    </location>
</feature>
<dbReference type="Pfam" id="PF04172">
    <property type="entry name" value="LrgB"/>
    <property type="match status" value="1"/>
</dbReference>
<evidence type="ECO:0000256" key="2">
    <source>
        <dbReference type="ARBA" id="ARBA00022692"/>
    </source>
</evidence>
<evidence type="ECO:0000256" key="4">
    <source>
        <dbReference type="ARBA" id="ARBA00023136"/>
    </source>
</evidence>
<accession>A0ABY6DPI8</accession>
<keyword evidence="7" id="KW-1185">Reference proteome</keyword>
<organism evidence="6 7">
    <name type="scientific">Chitiniphilus purpureus</name>
    <dbReference type="NCBI Taxonomy" id="2981137"/>
    <lineage>
        <taxon>Bacteria</taxon>
        <taxon>Pseudomonadati</taxon>
        <taxon>Pseudomonadota</taxon>
        <taxon>Betaproteobacteria</taxon>
        <taxon>Neisseriales</taxon>
        <taxon>Chitinibacteraceae</taxon>
        <taxon>Chitiniphilus</taxon>
    </lineage>
</organism>
<dbReference type="InterPro" id="IPR007300">
    <property type="entry name" value="CidB/LrgB"/>
</dbReference>
<dbReference type="RefSeq" id="WP_263125698.1">
    <property type="nucleotide sequence ID" value="NZ_CP106753.1"/>
</dbReference>
<keyword evidence="3 5" id="KW-1133">Transmembrane helix</keyword>
<keyword evidence="2 5" id="KW-0812">Transmembrane</keyword>
<dbReference type="Proteomes" id="UP001061302">
    <property type="component" value="Chromosome"/>
</dbReference>
<evidence type="ECO:0000256" key="3">
    <source>
        <dbReference type="ARBA" id="ARBA00022989"/>
    </source>
</evidence>
<evidence type="ECO:0000256" key="1">
    <source>
        <dbReference type="ARBA" id="ARBA00004141"/>
    </source>
</evidence>
<gene>
    <name evidence="6" type="ORF">N8I74_04325</name>
</gene>
<protein>
    <submittedName>
        <fullName evidence="6">LrgB family protein</fullName>
    </submittedName>
</protein>
<dbReference type="EMBL" id="CP106753">
    <property type="protein sequence ID" value="UXY16252.1"/>
    <property type="molecule type" value="Genomic_DNA"/>
</dbReference>
<proteinExistence type="predicted"/>
<dbReference type="PANTHER" id="PTHR30249">
    <property type="entry name" value="PUTATIVE SEROTONIN TRANSPORTER"/>
    <property type="match status" value="1"/>
</dbReference>
<feature type="transmembrane region" description="Helical" evidence="5">
    <location>
        <begin position="104"/>
        <end position="134"/>
    </location>
</feature>
<feature type="transmembrane region" description="Helical" evidence="5">
    <location>
        <begin position="6"/>
        <end position="29"/>
    </location>
</feature>
<feature type="transmembrane region" description="Helical" evidence="5">
    <location>
        <begin position="154"/>
        <end position="177"/>
    </location>
</feature>
<feature type="transmembrane region" description="Helical" evidence="5">
    <location>
        <begin position="72"/>
        <end position="92"/>
    </location>
</feature>
<reference evidence="6" key="1">
    <citation type="submission" date="2022-10" db="EMBL/GenBank/DDBJ databases">
        <title>Chitiniphilus purpureus sp. nov., a novel chitin-degrading bacterium isolated from crawfish pond sediment.</title>
        <authorList>
            <person name="Li K."/>
        </authorList>
    </citation>
    <scope>NUCLEOTIDE SEQUENCE</scope>
    <source>
        <strain evidence="6">CD1</strain>
    </source>
</reference>
<sequence length="239" mass="24820">MTEARVVWAWLQTHPGLWLVITAAVYLLADKLHRSLHRLPLLNPVLLTVLALIGLLHATGVPYGDYFARVEAIHLLLGPATVALAVPLYLNLHQVRASLVPLSLALLVGGSVGIASALLLGRLFGLSAASLISFAPKSVTTPVAMALAEHLGGLPALAAGVVILTGMFGAVAGIPLLRWLRVHEPMVQGFALGVAAHGIGTARALQVSETAGAFAGLAMGLNAVLTSILLPLLLAIWPL</sequence>
<evidence type="ECO:0000313" key="7">
    <source>
        <dbReference type="Proteomes" id="UP001061302"/>
    </source>
</evidence>
<evidence type="ECO:0000313" key="6">
    <source>
        <dbReference type="EMBL" id="UXY16252.1"/>
    </source>
</evidence>
<feature type="transmembrane region" description="Helical" evidence="5">
    <location>
        <begin position="41"/>
        <end position="60"/>
    </location>
</feature>
<dbReference type="PANTHER" id="PTHR30249:SF0">
    <property type="entry name" value="PLASTIDAL GLYCOLATE_GLYCERATE TRANSLOCATOR 1, CHLOROPLASTIC"/>
    <property type="match status" value="1"/>
</dbReference>
<name>A0ABY6DPI8_9NEIS</name>
<keyword evidence="4 5" id="KW-0472">Membrane</keyword>
<evidence type="ECO:0000256" key="5">
    <source>
        <dbReference type="SAM" id="Phobius"/>
    </source>
</evidence>
<comment type="subcellular location">
    <subcellularLocation>
        <location evidence="1">Membrane</location>
        <topology evidence="1">Multi-pass membrane protein</topology>
    </subcellularLocation>
</comment>